<sequence>MDLPLIFNSCKQTKLHGRYVTNKHIAPILNDLKQFFEIDIIGTSVLNKPIYTVKIGSGKTRILIWSQMHGNESTTTKAIFDLLNWLKSDDEKANSIKSNFSFCIIPILNPDGAELYTRQNFNKIDLNRDAYNCTQPEIRLLMQAFHDFKPDYCYNMHDQRTIFGLESDTGTYKPATVSFLAPAYNEERDINDVRLKAISVIAAMNETLQHYIPGQVGRFDDSYNKNCIGDSLQSLGVPTILFEAGHYQNDYERENSRKFIFFSLLSGFDSINENVLVQDEKAEYFRIPQNKKLFYDFTYKNVKINYENKEKISIFASQYKEVLIDNSVTFRAFINEIDNLEDVAGHEEYDGLGEAFRGKNGTNIPKNDTEADFFIGDRKFVNGKEVK</sequence>
<evidence type="ECO:0000256" key="7">
    <source>
        <dbReference type="PROSITE-ProRule" id="PRU01379"/>
    </source>
</evidence>
<dbReference type="SUPFAM" id="SSF53187">
    <property type="entry name" value="Zn-dependent exopeptidases"/>
    <property type="match status" value="1"/>
</dbReference>
<evidence type="ECO:0000256" key="2">
    <source>
        <dbReference type="ARBA" id="ARBA00005988"/>
    </source>
</evidence>
<dbReference type="Gene3D" id="3.40.630.10">
    <property type="entry name" value="Zn peptidases"/>
    <property type="match status" value="1"/>
</dbReference>
<evidence type="ECO:0000256" key="6">
    <source>
        <dbReference type="ARBA" id="ARBA00023049"/>
    </source>
</evidence>
<evidence type="ECO:0000256" key="5">
    <source>
        <dbReference type="ARBA" id="ARBA00022833"/>
    </source>
</evidence>
<dbReference type="PANTHER" id="PTHR11705:SF143">
    <property type="entry name" value="SLL0236 PROTEIN"/>
    <property type="match status" value="1"/>
</dbReference>
<organism evidence="9 10">
    <name type="scientific">Flavobacterium suaedae</name>
    <dbReference type="NCBI Taxonomy" id="1767027"/>
    <lineage>
        <taxon>Bacteria</taxon>
        <taxon>Pseudomonadati</taxon>
        <taxon>Bacteroidota</taxon>
        <taxon>Flavobacteriia</taxon>
        <taxon>Flavobacteriales</taxon>
        <taxon>Flavobacteriaceae</taxon>
        <taxon>Flavobacterium</taxon>
    </lineage>
</organism>
<dbReference type="PROSITE" id="PS52035">
    <property type="entry name" value="PEPTIDASE_M14"/>
    <property type="match status" value="1"/>
</dbReference>
<proteinExistence type="inferred from homology"/>
<reference evidence="10" key="1">
    <citation type="journal article" date="2019" name="Int. J. Syst. Evol. Microbiol.">
        <title>The Global Catalogue of Microorganisms (GCM) 10K type strain sequencing project: providing services to taxonomists for standard genome sequencing and annotation.</title>
        <authorList>
            <consortium name="The Broad Institute Genomics Platform"/>
            <consortium name="The Broad Institute Genome Sequencing Center for Infectious Disease"/>
            <person name="Wu L."/>
            <person name="Ma J."/>
        </authorList>
    </citation>
    <scope>NUCLEOTIDE SEQUENCE [LARGE SCALE GENOMIC DNA]</scope>
    <source>
        <strain evidence="10">CGMCC 1.15461</strain>
    </source>
</reference>
<comment type="similarity">
    <text evidence="2 7">Belongs to the peptidase M14 family.</text>
</comment>
<keyword evidence="6" id="KW-0482">Metalloprotease</keyword>
<evidence type="ECO:0000256" key="3">
    <source>
        <dbReference type="ARBA" id="ARBA00022670"/>
    </source>
</evidence>
<keyword evidence="10" id="KW-1185">Reference proteome</keyword>
<comment type="caution">
    <text evidence="9">The sequence shown here is derived from an EMBL/GenBank/DDBJ whole genome shotgun (WGS) entry which is preliminary data.</text>
</comment>
<evidence type="ECO:0000313" key="10">
    <source>
        <dbReference type="Proteomes" id="UP000615760"/>
    </source>
</evidence>
<name>A0ABQ1JES6_9FLAO</name>
<dbReference type="Pfam" id="PF00246">
    <property type="entry name" value="Peptidase_M14"/>
    <property type="match status" value="1"/>
</dbReference>
<evidence type="ECO:0000313" key="9">
    <source>
        <dbReference type="EMBL" id="GGB66607.1"/>
    </source>
</evidence>
<feature type="active site" description="Proton donor/acceptor" evidence="7">
    <location>
        <position position="243"/>
    </location>
</feature>
<accession>A0ABQ1JES6</accession>
<feature type="domain" description="Peptidase M14" evidence="8">
    <location>
        <begin position="14"/>
        <end position="266"/>
    </location>
</feature>
<dbReference type="EMBL" id="BMJE01000001">
    <property type="protein sequence ID" value="GGB66607.1"/>
    <property type="molecule type" value="Genomic_DNA"/>
</dbReference>
<gene>
    <name evidence="9" type="ORF">GCM10007424_03220</name>
</gene>
<keyword evidence="5" id="KW-0862">Zinc</keyword>
<evidence type="ECO:0000259" key="8">
    <source>
        <dbReference type="PROSITE" id="PS52035"/>
    </source>
</evidence>
<dbReference type="CDD" id="cd06239">
    <property type="entry name" value="M14-like"/>
    <property type="match status" value="1"/>
</dbReference>
<evidence type="ECO:0000256" key="1">
    <source>
        <dbReference type="ARBA" id="ARBA00001947"/>
    </source>
</evidence>
<dbReference type="InterPro" id="IPR000834">
    <property type="entry name" value="Peptidase_M14"/>
</dbReference>
<comment type="cofactor">
    <cofactor evidence="1">
        <name>Zn(2+)</name>
        <dbReference type="ChEBI" id="CHEBI:29105"/>
    </cofactor>
</comment>
<dbReference type="PANTHER" id="PTHR11705">
    <property type="entry name" value="PROTEASE FAMILY M14 CARBOXYPEPTIDASE A,B"/>
    <property type="match status" value="1"/>
</dbReference>
<keyword evidence="4" id="KW-0378">Hydrolase</keyword>
<protein>
    <submittedName>
        <fullName evidence="9">Peptidase M14</fullName>
    </submittedName>
</protein>
<dbReference type="RefSeq" id="WP_188619476.1">
    <property type="nucleotide sequence ID" value="NZ_BMJE01000001.1"/>
</dbReference>
<evidence type="ECO:0000256" key="4">
    <source>
        <dbReference type="ARBA" id="ARBA00022801"/>
    </source>
</evidence>
<dbReference type="Proteomes" id="UP000615760">
    <property type="component" value="Unassembled WGS sequence"/>
</dbReference>
<keyword evidence="3" id="KW-0645">Protease</keyword>